<gene>
    <name evidence="3" type="ORF">EDD76_104135</name>
</gene>
<dbReference type="CDD" id="cd11301">
    <property type="entry name" value="Fut1_Fut2_like"/>
    <property type="match status" value="1"/>
</dbReference>
<dbReference type="EMBL" id="SLUO01000004">
    <property type="protein sequence ID" value="TCL59398.1"/>
    <property type="molecule type" value="Genomic_DNA"/>
</dbReference>
<reference evidence="3 4" key="1">
    <citation type="submission" date="2019-03" db="EMBL/GenBank/DDBJ databases">
        <title>Genomic Encyclopedia of Type Strains, Phase IV (KMG-IV): sequencing the most valuable type-strain genomes for metagenomic binning, comparative biology and taxonomic classification.</title>
        <authorList>
            <person name="Goeker M."/>
        </authorList>
    </citation>
    <scope>NUCLEOTIDE SEQUENCE [LARGE SCALE GENOMIC DNA]</scope>
    <source>
        <strain evidence="3 4">DSM 100556</strain>
    </source>
</reference>
<evidence type="ECO:0000256" key="1">
    <source>
        <dbReference type="ARBA" id="ARBA00022676"/>
    </source>
</evidence>
<dbReference type="Pfam" id="PF01531">
    <property type="entry name" value="Glyco_transf_11"/>
    <property type="match status" value="1"/>
</dbReference>
<protein>
    <submittedName>
        <fullName evidence="3">Glycosyl transferase family 11</fullName>
    </submittedName>
</protein>
<keyword evidence="1" id="KW-0328">Glycosyltransferase</keyword>
<dbReference type="GO" id="GO:0016020">
    <property type="term" value="C:membrane"/>
    <property type="evidence" value="ECO:0007669"/>
    <property type="project" value="InterPro"/>
</dbReference>
<sequence>MIIIQVAGGLGNQMQQYALYRKLISLGMDARLDISWFTECSRQDGVYARRELELNYFEGLEYEACTEEEKRAVIGSEGLLDKVRGRIFPSAKRVFYEKEMYHPEIFKFDNKYLCGYFACEKYYADILDSLRESIKFPASSNPQNEKAAIQIRSQESVSVHIRRGDYLDTENIEMFGNICTEDYYKGAIEELKHRYPKARFYLFSDDETYVRERYTSEEYTVVNWNKGSDSFYDMWLMSLCRHNICANSTFSFWGARLNANPEKIMIRPSIHKNSQKFDSETMHELWEGWILLNNKGEIV</sequence>
<evidence type="ECO:0000256" key="2">
    <source>
        <dbReference type="ARBA" id="ARBA00022679"/>
    </source>
</evidence>
<dbReference type="OrthoDB" id="9794601at2"/>
<dbReference type="Proteomes" id="UP000295718">
    <property type="component" value="Unassembled WGS sequence"/>
</dbReference>
<accession>A0A4R1R254</accession>
<dbReference type="RefSeq" id="WP_031392344.1">
    <property type="nucleotide sequence ID" value="NZ_JPNB01000002.1"/>
</dbReference>
<comment type="caution">
    <text evidence="3">The sequence shown here is derived from an EMBL/GenBank/DDBJ whole genome shotgun (WGS) entry which is preliminary data.</text>
</comment>
<dbReference type="AlphaFoldDB" id="A0A4R1R254"/>
<dbReference type="STRING" id="1469948.GCA_000732725_03727"/>
<keyword evidence="4" id="KW-1185">Reference proteome</keyword>
<name>A0A4R1R254_9FIRM</name>
<dbReference type="InterPro" id="IPR002516">
    <property type="entry name" value="Glyco_trans_11"/>
</dbReference>
<dbReference type="PANTHER" id="PTHR11927:SF9">
    <property type="entry name" value="L-FUCOSYLTRANSFERASE"/>
    <property type="match status" value="1"/>
</dbReference>
<keyword evidence="2 3" id="KW-0808">Transferase</keyword>
<evidence type="ECO:0000313" key="4">
    <source>
        <dbReference type="Proteomes" id="UP000295718"/>
    </source>
</evidence>
<dbReference type="Gene3D" id="3.40.50.11350">
    <property type="match status" value="1"/>
</dbReference>
<dbReference type="GO" id="GO:0008107">
    <property type="term" value="F:galactoside 2-alpha-L-fucosyltransferase activity"/>
    <property type="evidence" value="ECO:0007669"/>
    <property type="project" value="InterPro"/>
</dbReference>
<dbReference type="PANTHER" id="PTHR11927">
    <property type="entry name" value="GALACTOSIDE 2-L-FUCOSYLTRANSFERASE"/>
    <property type="match status" value="1"/>
</dbReference>
<proteinExistence type="predicted"/>
<evidence type="ECO:0000313" key="3">
    <source>
        <dbReference type="EMBL" id="TCL59398.1"/>
    </source>
</evidence>
<organism evidence="3 4">
    <name type="scientific">Kineothrix alysoides</name>
    <dbReference type="NCBI Taxonomy" id="1469948"/>
    <lineage>
        <taxon>Bacteria</taxon>
        <taxon>Bacillati</taxon>
        <taxon>Bacillota</taxon>
        <taxon>Clostridia</taxon>
        <taxon>Lachnospirales</taxon>
        <taxon>Lachnospiraceae</taxon>
        <taxon>Kineothrix</taxon>
    </lineage>
</organism>
<dbReference type="GO" id="GO:0005975">
    <property type="term" value="P:carbohydrate metabolic process"/>
    <property type="evidence" value="ECO:0007669"/>
    <property type="project" value="InterPro"/>
</dbReference>